<dbReference type="InterPro" id="IPR018821">
    <property type="entry name" value="DUF294_put_nucleoTrafse_sb-bd"/>
</dbReference>
<reference evidence="4 5" key="1">
    <citation type="submission" date="2017-02" db="EMBL/GenBank/DDBJ databases">
        <title>Draft genome sequence of Moraxella pluranimalium CCUG 54913T type strain.</title>
        <authorList>
            <person name="Salva-Serra F."/>
            <person name="Engstrom-Jakobsson H."/>
            <person name="Thorell K."/>
            <person name="Jaen-Luchoro D."/>
            <person name="Gonzales-Siles L."/>
            <person name="Karlsson R."/>
            <person name="Yazdan S."/>
            <person name="Boulund F."/>
            <person name="Johnning A."/>
            <person name="Engstrand L."/>
            <person name="Kristiansson E."/>
            <person name="Moore E."/>
        </authorList>
    </citation>
    <scope>NUCLEOTIDE SEQUENCE [LARGE SCALE GENOMIC DNA]</scope>
    <source>
        <strain evidence="4 5">CCUG 54913</strain>
    </source>
</reference>
<evidence type="ECO:0000313" key="4">
    <source>
        <dbReference type="EMBL" id="OOS23505.1"/>
    </source>
</evidence>
<dbReference type="OrthoDB" id="9808528at2"/>
<dbReference type="SUPFAM" id="SSF51206">
    <property type="entry name" value="cAMP-binding domain-like"/>
    <property type="match status" value="1"/>
</dbReference>
<dbReference type="SUPFAM" id="SSF54631">
    <property type="entry name" value="CBS-domain pair"/>
    <property type="match status" value="1"/>
</dbReference>
<dbReference type="CDD" id="cd00038">
    <property type="entry name" value="CAP_ED"/>
    <property type="match status" value="1"/>
</dbReference>
<dbReference type="Pfam" id="PF00571">
    <property type="entry name" value="CBS"/>
    <property type="match status" value="1"/>
</dbReference>
<dbReference type="SMART" id="SM00116">
    <property type="entry name" value="CBS"/>
    <property type="match status" value="1"/>
</dbReference>
<proteinExistence type="predicted"/>
<evidence type="ECO:0000313" key="5">
    <source>
        <dbReference type="Proteomes" id="UP000189800"/>
    </source>
</evidence>
<keyword evidence="5" id="KW-1185">Reference proteome</keyword>
<dbReference type="PANTHER" id="PTHR43773">
    <property type="entry name" value="MAGNESIUM TRANSPORTER MGTE"/>
    <property type="match status" value="1"/>
</dbReference>
<dbReference type="STRING" id="470453.B0680_05945"/>
<name>A0A1T0CMG0_9GAMM</name>
<dbReference type="Proteomes" id="UP000189800">
    <property type="component" value="Unassembled WGS sequence"/>
</dbReference>
<dbReference type="Gene3D" id="2.60.120.10">
    <property type="entry name" value="Jelly Rolls"/>
    <property type="match status" value="1"/>
</dbReference>
<dbReference type="InterPro" id="IPR005105">
    <property type="entry name" value="GlnD_Uridyltrans_N"/>
</dbReference>
<comment type="caution">
    <text evidence="4">The sequence shown here is derived from an EMBL/GenBank/DDBJ whole genome shotgun (WGS) entry which is preliminary data.</text>
</comment>
<dbReference type="InterPro" id="IPR014710">
    <property type="entry name" value="RmlC-like_jellyroll"/>
</dbReference>
<organism evidence="4 5">
    <name type="scientific">Moraxella pluranimalium</name>
    <dbReference type="NCBI Taxonomy" id="470453"/>
    <lineage>
        <taxon>Bacteria</taxon>
        <taxon>Pseudomonadati</taxon>
        <taxon>Pseudomonadota</taxon>
        <taxon>Gammaproteobacteria</taxon>
        <taxon>Moraxellales</taxon>
        <taxon>Moraxellaceae</taxon>
        <taxon>Moraxella</taxon>
    </lineage>
</organism>
<dbReference type="InterPro" id="IPR000644">
    <property type="entry name" value="CBS_dom"/>
</dbReference>
<evidence type="ECO:0000256" key="1">
    <source>
        <dbReference type="PROSITE-ProRule" id="PRU00703"/>
    </source>
</evidence>
<dbReference type="GO" id="GO:0016020">
    <property type="term" value="C:membrane"/>
    <property type="evidence" value="ECO:0007669"/>
    <property type="project" value="InterPro"/>
</dbReference>
<dbReference type="CDD" id="cd05401">
    <property type="entry name" value="NT_GlnE_GlnD_like"/>
    <property type="match status" value="1"/>
</dbReference>
<dbReference type="GO" id="GO:0015095">
    <property type="term" value="F:magnesium ion transmembrane transporter activity"/>
    <property type="evidence" value="ECO:0007669"/>
    <property type="project" value="InterPro"/>
</dbReference>
<dbReference type="AlphaFoldDB" id="A0A1T0CMG0"/>
<dbReference type="EMBL" id="MUYU01000015">
    <property type="protein sequence ID" value="OOS23505.1"/>
    <property type="molecule type" value="Genomic_DNA"/>
</dbReference>
<dbReference type="InterPro" id="IPR000595">
    <property type="entry name" value="cNMP-bd_dom"/>
</dbReference>
<dbReference type="Pfam" id="PF03445">
    <property type="entry name" value="DUF294"/>
    <property type="match status" value="1"/>
</dbReference>
<dbReference type="GO" id="GO:0008773">
    <property type="term" value="F:[protein-PII] uridylyltransferase activity"/>
    <property type="evidence" value="ECO:0007669"/>
    <property type="project" value="InterPro"/>
</dbReference>
<dbReference type="PANTHER" id="PTHR43773:SF1">
    <property type="entry name" value="MAGNESIUM TRANSPORTER MGTE"/>
    <property type="match status" value="1"/>
</dbReference>
<feature type="domain" description="Cyclic nucleotide-binding" evidence="2">
    <location>
        <begin position="10"/>
        <end position="125"/>
    </location>
</feature>
<gene>
    <name evidence="4" type="ORF">B0680_05945</name>
</gene>
<dbReference type="Gene3D" id="3.10.580.10">
    <property type="entry name" value="CBS-domain"/>
    <property type="match status" value="1"/>
</dbReference>
<dbReference type="PROSITE" id="PS51371">
    <property type="entry name" value="CBS"/>
    <property type="match status" value="1"/>
</dbReference>
<dbReference type="InterPro" id="IPR006669">
    <property type="entry name" value="MgtE_transporter"/>
</dbReference>
<sequence length="604" mass="67288">MNRFDFSTAPYNSLTSSQRQTLEKATDIVFFDDQATVIQANDSIDTLYIVIKGMIQEVDADGEVLALYHPSDSFDTRALFEQTYRHSFIAVDQSLLYAIPKSIIRELIEKNSEFGAYFFANIADKLQAQTGNKRDNELAGLFTAKVKDAYRPYDELYSGNISLLEAGKAMQSHKSKSLLIHHEGRIGLVTESLFRDVITQSDGIVNVHEAVHHLARFELISVDIDDFMFTALLKMMNHRVQRVVVTKNGDPLGILEQVDILAFLSNHSHLIAEKLEVATTLDELTAVASQMTSTISALFANGMQAKQLAQLMQVLNARLFEKAWQLIAPADIVANSCLIVMGSEGRGEQVLKTDQDNALIVKDGIDIATVMPYAERFSEVLTSFGYPPCQGKVMVNNPTWCQNLSDFRQMVGSWCRSASGENMMNLAIFVDAKAVAGDTSLLQEVQSYLMNNLSDDVGMLMGFARAVNQFNEDGQGFFAQFLGQKKHKMDIKKMGTFPVVHGVRALSLQAKIGETNTFERIAKLASMGIIEKQLSQDVSEALAYLMHTRLKNGLTAIKQGQEVLPNQVATERLSTLERDLLKDALQVVKRFKGFVSSHFNLQYS</sequence>
<dbReference type="InterPro" id="IPR018490">
    <property type="entry name" value="cNMP-bd_dom_sf"/>
</dbReference>
<dbReference type="SMART" id="SM00100">
    <property type="entry name" value="cNMP"/>
    <property type="match status" value="1"/>
</dbReference>
<dbReference type="RefSeq" id="WP_078254184.1">
    <property type="nucleotide sequence ID" value="NZ_MUYU01000015.1"/>
</dbReference>
<accession>A0A1T0CMG0</accession>
<evidence type="ECO:0008006" key="6">
    <source>
        <dbReference type="Google" id="ProtNLM"/>
    </source>
</evidence>
<protein>
    <recommendedName>
        <fullName evidence="6">Cyclic nucleotide-binding protein</fullName>
    </recommendedName>
</protein>
<dbReference type="PROSITE" id="PS50042">
    <property type="entry name" value="CNMP_BINDING_3"/>
    <property type="match status" value="1"/>
</dbReference>
<evidence type="ECO:0000259" key="3">
    <source>
        <dbReference type="PROSITE" id="PS51371"/>
    </source>
</evidence>
<evidence type="ECO:0000259" key="2">
    <source>
        <dbReference type="PROSITE" id="PS50042"/>
    </source>
</evidence>
<feature type="domain" description="CBS" evidence="3">
    <location>
        <begin position="214"/>
        <end position="273"/>
    </location>
</feature>
<dbReference type="Pfam" id="PF00027">
    <property type="entry name" value="cNMP_binding"/>
    <property type="match status" value="1"/>
</dbReference>
<dbReference type="Pfam" id="PF10335">
    <property type="entry name" value="DUF294_C"/>
    <property type="match status" value="1"/>
</dbReference>
<dbReference type="InterPro" id="IPR046342">
    <property type="entry name" value="CBS_dom_sf"/>
</dbReference>
<keyword evidence="1" id="KW-0129">CBS domain</keyword>